<dbReference type="Proteomes" id="UP000220353">
    <property type="component" value="Unassembled WGS sequence"/>
</dbReference>
<protein>
    <submittedName>
        <fullName evidence="1">Uncharacterized protein</fullName>
    </submittedName>
</protein>
<gene>
    <name evidence="1" type="ORF">CO661_24055</name>
</gene>
<organism evidence="1 2">
    <name type="scientific">Rhizobium fredii</name>
    <name type="common">Sinorhizobium fredii</name>
    <dbReference type="NCBI Taxonomy" id="380"/>
    <lineage>
        <taxon>Bacteria</taxon>
        <taxon>Pseudomonadati</taxon>
        <taxon>Pseudomonadota</taxon>
        <taxon>Alphaproteobacteria</taxon>
        <taxon>Hyphomicrobiales</taxon>
        <taxon>Rhizobiaceae</taxon>
        <taxon>Sinorhizobium/Ensifer group</taxon>
        <taxon>Sinorhizobium</taxon>
    </lineage>
</organism>
<dbReference type="EMBL" id="NWTC01000022">
    <property type="protein sequence ID" value="PDT45341.1"/>
    <property type="molecule type" value="Genomic_DNA"/>
</dbReference>
<evidence type="ECO:0000313" key="2">
    <source>
        <dbReference type="Proteomes" id="UP000220353"/>
    </source>
</evidence>
<dbReference type="AlphaFoldDB" id="A0A2A6LS16"/>
<reference evidence="1 2" key="1">
    <citation type="submission" date="2017-09" db="EMBL/GenBank/DDBJ databases">
        <title>Comparative genomics of rhizobia isolated from Phaseolus vulgaris in China.</title>
        <authorList>
            <person name="Tong W."/>
        </authorList>
    </citation>
    <scope>NUCLEOTIDE SEQUENCE [LARGE SCALE GENOMIC DNA]</scope>
    <source>
        <strain evidence="1 2">PCH1</strain>
    </source>
</reference>
<comment type="caution">
    <text evidence="1">The sequence shown here is derived from an EMBL/GenBank/DDBJ whole genome shotgun (WGS) entry which is preliminary data.</text>
</comment>
<evidence type="ECO:0000313" key="1">
    <source>
        <dbReference type="EMBL" id="PDT45341.1"/>
    </source>
</evidence>
<accession>A0A2A6LS16</accession>
<proteinExistence type="predicted"/>
<sequence length="91" mass="10172">MKTDKSKMDGLFDKFAELLAETLDQGKAVIDKDTGEITRVTPDAATLNVVRQFLKDTGTVLQPGTSHEAVDRLRNRDLPFNGEEYEEGHVH</sequence>
<dbReference type="RefSeq" id="WP_097587395.1">
    <property type="nucleotide sequence ID" value="NZ_NWTC01000022.1"/>
</dbReference>
<name>A0A2A6LS16_RHIFR</name>